<keyword evidence="2" id="KW-1185">Reference proteome</keyword>
<dbReference type="AlphaFoldDB" id="A0A0D2JC56"/>
<dbReference type="InParanoid" id="A0A0D2JC56"/>
<accession>A0A0D2JC56</accession>
<gene>
    <name evidence="1" type="ORF">X474_02760</name>
</gene>
<dbReference type="Proteomes" id="UP000032233">
    <property type="component" value="Unassembled WGS sequence"/>
</dbReference>
<evidence type="ECO:0000313" key="2">
    <source>
        <dbReference type="Proteomes" id="UP000032233"/>
    </source>
</evidence>
<sequence length="76" mass="8372">MLIPPVLGLARAGAAGNCLNRNYIIVFVKTKRSTVVFSADAKEFSRIGMICLFFAQNQQLKRKTGLRTARVGCNEP</sequence>
<proteinExistence type="predicted"/>
<evidence type="ECO:0000313" key="1">
    <source>
        <dbReference type="EMBL" id="KIX15724.1"/>
    </source>
</evidence>
<dbReference type="EMBL" id="AZAC01000002">
    <property type="protein sequence ID" value="KIX15724.1"/>
    <property type="molecule type" value="Genomic_DNA"/>
</dbReference>
<dbReference type="STRING" id="1429043.X474_02760"/>
<comment type="caution">
    <text evidence="1">The sequence shown here is derived from an EMBL/GenBank/DDBJ whole genome shotgun (WGS) entry which is preliminary data.</text>
</comment>
<organism evidence="1 2">
    <name type="scientific">Dethiosulfatarculus sandiegensis</name>
    <dbReference type="NCBI Taxonomy" id="1429043"/>
    <lineage>
        <taxon>Bacteria</taxon>
        <taxon>Pseudomonadati</taxon>
        <taxon>Thermodesulfobacteriota</taxon>
        <taxon>Desulfarculia</taxon>
        <taxon>Desulfarculales</taxon>
        <taxon>Desulfarculaceae</taxon>
        <taxon>Dethiosulfatarculus</taxon>
    </lineage>
</organism>
<name>A0A0D2JC56_9BACT</name>
<protein>
    <submittedName>
        <fullName evidence="1">Uncharacterized protein</fullName>
    </submittedName>
</protein>
<reference evidence="1 2" key="1">
    <citation type="submission" date="2013-11" db="EMBL/GenBank/DDBJ databases">
        <title>Metagenomic analysis of a methanogenic consortium involved in long chain n-alkane degradation.</title>
        <authorList>
            <person name="Davidova I.A."/>
            <person name="Callaghan A.V."/>
            <person name="Wawrik B."/>
            <person name="Pruitt S."/>
            <person name="Marks C."/>
            <person name="Duncan K.E."/>
            <person name="Suflita J.M."/>
        </authorList>
    </citation>
    <scope>NUCLEOTIDE SEQUENCE [LARGE SCALE GENOMIC DNA]</scope>
    <source>
        <strain evidence="1 2">SPR</strain>
    </source>
</reference>